<proteinExistence type="predicted"/>
<keyword evidence="1" id="KW-0677">Repeat</keyword>
<dbReference type="PROSITE" id="PS50088">
    <property type="entry name" value="ANK_REPEAT"/>
    <property type="match status" value="1"/>
</dbReference>
<evidence type="ECO:0000256" key="1">
    <source>
        <dbReference type="ARBA" id="ARBA00022737"/>
    </source>
</evidence>
<dbReference type="PANTHER" id="PTHR24134">
    <property type="entry name" value="ANKYRIN REPEAT-CONTAINING PROTEIN DDB_G0279043"/>
    <property type="match status" value="1"/>
</dbReference>
<protein>
    <submittedName>
        <fullName evidence="5">Uncharacterized protein</fullName>
    </submittedName>
</protein>
<dbReference type="InterPro" id="IPR036770">
    <property type="entry name" value="Ankyrin_rpt-contain_sf"/>
</dbReference>
<organism evidence="5 6">
    <name type="scientific">Podospora anserina (strain S / ATCC MYA-4624 / DSM 980 / FGSC 10383)</name>
    <name type="common">Pleurage anserina</name>
    <dbReference type="NCBI Taxonomy" id="515849"/>
    <lineage>
        <taxon>Eukaryota</taxon>
        <taxon>Fungi</taxon>
        <taxon>Dikarya</taxon>
        <taxon>Ascomycota</taxon>
        <taxon>Pezizomycotina</taxon>
        <taxon>Sordariomycetes</taxon>
        <taxon>Sordariomycetidae</taxon>
        <taxon>Sordariales</taxon>
        <taxon>Podosporaceae</taxon>
        <taxon>Podospora</taxon>
        <taxon>Podospora anserina</taxon>
    </lineage>
</organism>
<reference evidence="5 6" key="1">
    <citation type="journal article" date="2008" name="Genome Biol.">
        <title>The genome sequence of the model ascomycete fungus Podospora anserina.</title>
        <authorList>
            <person name="Espagne E."/>
            <person name="Lespinet O."/>
            <person name="Malagnac F."/>
            <person name="Da Silva C."/>
            <person name="Jaillon O."/>
            <person name="Porcel B.M."/>
            <person name="Couloux A."/>
            <person name="Aury J.-M."/>
            <person name="Segurens B."/>
            <person name="Poulain J."/>
            <person name="Anthouard V."/>
            <person name="Grossetete S."/>
            <person name="Khalili H."/>
            <person name="Coppin E."/>
            <person name="Dequard-Chablat M."/>
            <person name="Picard M."/>
            <person name="Contamine V."/>
            <person name="Arnaise S."/>
            <person name="Bourdais A."/>
            <person name="Berteaux-Lecellier V."/>
            <person name="Gautheret D."/>
            <person name="de Vries R.P."/>
            <person name="Battaglia E."/>
            <person name="Coutinho P.M."/>
            <person name="Danchin E.G.J."/>
            <person name="Henrissat B."/>
            <person name="El Khoury R."/>
            <person name="Sainsard-Chanet A."/>
            <person name="Boivin A."/>
            <person name="Pinan-Lucarre B."/>
            <person name="Sellem C.H."/>
            <person name="Debuchy R."/>
            <person name="Wincker P."/>
            <person name="Weissenbach J."/>
            <person name="Silar P."/>
        </authorList>
    </citation>
    <scope>NUCLEOTIDE SEQUENCE [LARGE SCALE GENOMIC DNA]</scope>
    <source>
        <strain evidence="6">S / ATCC MYA-4624 / DSM 980 / FGSC 10383</strain>
    </source>
</reference>
<sequence length="511" mass="55236">MPEPSALTVRQQQQPWDESPWSSPRTQSPTGLHYYTSKPIPEPFVRMGWQPKTRVPRQYNCREIIKPSRSNKLATPSIWVHTPRCRCTQDEVERERQDEALANTITTLSTTYRARLKLEAEVSISTVSTKAKKPSHKRSRSSILLTRLLSSLTPSNLGGKQAHHPNIISVQHLADLCNGCSELDAPRVFTYLHGHKIPINSPNHLGFTPLICALRSPLAKTRPKAHLAFVKFLLESGANPNLPSTGPSDPSTPLSVACSLNSLSPEQTEAILKLLLDKGAAADLPIPSPLGGTSTGKTTRQTALHIATLCSNPTALSFLLGYGNANPNPLSTGKNGPSVSPLHWAAHTDTACATVLLEYGADPLARDRQGKTPLHWAAEYGYDVGLMELLMGYMKEGEKAEVVGDVLGRVVKHLENGHGRRGHVAVVGALLRQAGLREGGRGVGRGVRERLERLDGEWGWGPVFGAMVEVCLAGDGERSERNSLSSGLSGETAVVEEGGKKGVEVVVVTPN</sequence>
<dbReference type="PANTHER" id="PTHR24134:SF9">
    <property type="entry name" value="ANKYRIN REPEAT AND SOCS BOX PROTEIN 8"/>
    <property type="match status" value="1"/>
</dbReference>
<accession>A0A090D755</accession>
<feature type="region of interest" description="Disordered" evidence="4">
    <location>
        <begin position="1"/>
        <end position="32"/>
    </location>
</feature>
<dbReference type="SMART" id="SM00248">
    <property type="entry name" value="ANK"/>
    <property type="match status" value="5"/>
</dbReference>
<reference evidence="6" key="2">
    <citation type="journal article" date="2014" name="Genetics">
        <title>Maintaining two mating types: Structure of the mating type locus and its role in heterokaryosis in Podospora anserina.</title>
        <authorList>
            <person name="Grognet P."/>
            <person name="Bidard F."/>
            <person name="Kuchly C."/>
            <person name="Tong L.C.H."/>
            <person name="Coppin E."/>
            <person name="Benkhali J.A."/>
            <person name="Couloux A."/>
            <person name="Wincker P."/>
            <person name="Debuchy R."/>
            <person name="Silar P."/>
        </authorList>
    </citation>
    <scope>GENOME REANNOTATION</scope>
    <source>
        <strain evidence="6">S / ATCC MYA-4624 / DSM 980 / FGSC 10383</strain>
    </source>
</reference>
<name>A0A090D755_PODAN</name>
<dbReference type="Proteomes" id="UP000001197">
    <property type="component" value="Chromosome 4"/>
</dbReference>
<dbReference type="InParanoid" id="A0A090D755"/>
<evidence type="ECO:0000256" key="2">
    <source>
        <dbReference type="ARBA" id="ARBA00023043"/>
    </source>
</evidence>
<dbReference type="Pfam" id="PF12796">
    <property type="entry name" value="Ank_2"/>
    <property type="match status" value="2"/>
</dbReference>
<evidence type="ECO:0000313" key="5">
    <source>
        <dbReference type="EMBL" id="CDP28718.1"/>
    </source>
</evidence>
<feature type="compositionally biased region" description="Polar residues" evidence="4">
    <location>
        <begin position="8"/>
        <end position="30"/>
    </location>
</feature>
<feature type="repeat" description="ANK" evidence="3">
    <location>
        <begin position="369"/>
        <end position="391"/>
    </location>
</feature>
<keyword evidence="6" id="KW-1185">Reference proteome</keyword>
<evidence type="ECO:0000256" key="3">
    <source>
        <dbReference type="PROSITE-ProRule" id="PRU00023"/>
    </source>
</evidence>
<dbReference type="eggNOG" id="KOG4177">
    <property type="taxonomic scope" value="Eukaryota"/>
</dbReference>
<dbReference type="Gene3D" id="1.25.40.20">
    <property type="entry name" value="Ankyrin repeat-containing domain"/>
    <property type="match status" value="2"/>
</dbReference>
<dbReference type="InterPro" id="IPR002110">
    <property type="entry name" value="Ankyrin_rpt"/>
</dbReference>
<evidence type="ECO:0000256" key="4">
    <source>
        <dbReference type="SAM" id="MobiDB-lite"/>
    </source>
</evidence>
<evidence type="ECO:0000313" key="6">
    <source>
        <dbReference type="Proteomes" id="UP000001197"/>
    </source>
</evidence>
<keyword evidence="2 3" id="KW-0040">ANK repeat</keyword>
<dbReference type="AlphaFoldDB" id="A0A090D755"/>
<dbReference type="EMBL" id="FO904939">
    <property type="protein sequence ID" value="CDP28718.1"/>
    <property type="molecule type" value="Genomic_DNA"/>
</dbReference>
<dbReference type="SUPFAM" id="SSF48403">
    <property type="entry name" value="Ankyrin repeat"/>
    <property type="match status" value="1"/>
</dbReference>
<dbReference type="PROSITE" id="PS50297">
    <property type="entry name" value="ANK_REP_REGION"/>
    <property type="match status" value="1"/>
</dbReference>